<protein>
    <submittedName>
        <fullName evidence="1">Uncharacterized protein</fullName>
    </submittedName>
</protein>
<gene>
    <name evidence="1" type="ORF">PoB_000774900</name>
</gene>
<organism evidence="1 2">
    <name type="scientific">Plakobranchus ocellatus</name>
    <dbReference type="NCBI Taxonomy" id="259542"/>
    <lineage>
        <taxon>Eukaryota</taxon>
        <taxon>Metazoa</taxon>
        <taxon>Spiralia</taxon>
        <taxon>Lophotrochozoa</taxon>
        <taxon>Mollusca</taxon>
        <taxon>Gastropoda</taxon>
        <taxon>Heterobranchia</taxon>
        <taxon>Euthyneura</taxon>
        <taxon>Panpulmonata</taxon>
        <taxon>Sacoglossa</taxon>
        <taxon>Placobranchoidea</taxon>
        <taxon>Plakobranchidae</taxon>
        <taxon>Plakobranchus</taxon>
    </lineage>
</organism>
<dbReference type="EMBL" id="BLXT01000921">
    <property type="protein sequence ID" value="GFN81243.1"/>
    <property type="molecule type" value="Genomic_DNA"/>
</dbReference>
<proteinExistence type="predicted"/>
<keyword evidence="2" id="KW-1185">Reference proteome</keyword>
<sequence>MALPVNGSNSPVLNHLLDVCATTPSPHLFSSVVVGPSQAMLPEVRLGPLMLQGEARAPVAGLEPATEGYLQISGQALSSLCHQCLHMRMDRAEQCQSRRERWKTETDGGM</sequence>
<accession>A0AAV3YG12</accession>
<evidence type="ECO:0000313" key="2">
    <source>
        <dbReference type="Proteomes" id="UP000735302"/>
    </source>
</evidence>
<comment type="caution">
    <text evidence="1">The sequence shown here is derived from an EMBL/GenBank/DDBJ whole genome shotgun (WGS) entry which is preliminary data.</text>
</comment>
<dbReference type="AlphaFoldDB" id="A0AAV3YG12"/>
<dbReference type="Proteomes" id="UP000735302">
    <property type="component" value="Unassembled WGS sequence"/>
</dbReference>
<name>A0AAV3YG12_9GAST</name>
<reference evidence="1 2" key="1">
    <citation type="journal article" date="2021" name="Elife">
        <title>Chloroplast acquisition without the gene transfer in kleptoplastic sea slugs, Plakobranchus ocellatus.</title>
        <authorList>
            <person name="Maeda T."/>
            <person name="Takahashi S."/>
            <person name="Yoshida T."/>
            <person name="Shimamura S."/>
            <person name="Takaki Y."/>
            <person name="Nagai Y."/>
            <person name="Toyoda A."/>
            <person name="Suzuki Y."/>
            <person name="Arimoto A."/>
            <person name="Ishii H."/>
            <person name="Satoh N."/>
            <person name="Nishiyama T."/>
            <person name="Hasebe M."/>
            <person name="Maruyama T."/>
            <person name="Minagawa J."/>
            <person name="Obokata J."/>
            <person name="Shigenobu S."/>
        </authorList>
    </citation>
    <scope>NUCLEOTIDE SEQUENCE [LARGE SCALE GENOMIC DNA]</scope>
</reference>
<evidence type="ECO:0000313" key="1">
    <source>
        <dbReference type="EMBL" id="GFN81243.1"/>
    </source>
</evidence>